<keyword evidence="3" id="KW-0809">Transit peptide</keyword>
<protein>
    <submittedName>
        <fullName evidence="7">Uncharacterized protein</fullName>
    </submittedName>
</protein>
<gene>
    <name evidence="7" type="ORF">CYY_005512</name>
</gene>
<sequence length="96" mass="11090">MVFRKILSNLTPKMGNKNYYKGRGVYNPGKVNSKGRFHITAEKAQVIHAPDLTDFELKPYVSRHAFPISKEEVDAKKQTKLQNRMKRLEHSIAPNH</sequence>
<dbReference type="PANTHER" id="PTHR21338">
    <property type="entry name" value="MITOCHONDRIAL RIBOSOMAL PROTEIN L41"/>
    <property type="match status" value="1"/>
</dbReference>
<comment type="similarity">
    <text evidence="2">Belongs to the mitochondrion-specific ribosomal protein mL41 family.</text>
</comment>
<keyword evidence="8" id="KW-1185">Reference proteome</keyword>
<dbReference type="Proteomes" id="UP000695562">
    <property type="component" value="Unassembled WGS sequence"/>
</dbReference>
<evidence type="ECO:0000256" key="4">
    <source>
        <dbReference type="ARBA" id="ARBA00022980"/>
    </source>
</evidence>
<keyword evidence="4" id="KW-0689">Ribosomal protein</keyword>
<evidence type="ECO:0000313" key="8">
    <source>
        <dbReference type="Proteomes" id="UP000695562"/>
    </source>
</evidence>
<dbReference type="EMBL" id="AJWJ01000222">
    <property type="protein sequence ID" value="KAF2073159.1"/>
    <property type="molecule type" value="Genomic_DNA"/>
</dbReference>
<dbReference type="Pfam" id="PF09809">
    <property type="entry name" value="MRP-L27"/>
    <property type="match status" value="1"/>
</dbReference>
<proteinExistence type="inferred from homology"/>
<dbReference type="GO" id="GO:0003735">
    <property type="term" value="F:structural constituent of ribosome"/>
    <property type="evidence" value="ECO:0007669"/>
    <property type="project" value="InterPro"/>
</dbReference>
<accession>A0A8J4PUX9</accession>
<name>A0A8J4PUX9_9MYCE</name>
<evidence type="ECO:0000256" key="1">
    <source>
        <dbReference type="ARBA" id="ARBA00004173"/>
    </source>
</evidence>
<evidence type="ECO:0000256" key="6">
    <source>
        <dbReference type="ARBA" id="ARBA00023274"/>
    </source>
</evidence>
<dbReference type="GO" id="GO:0006412">
    <property type="term" value="P:translation"/>
    <property type="evidence" value="ECO:0007669"/>
    <property type="project" value="TreeGrafter"/>
</dbReference>
<evidence type="ECO:0000256" key="2">
    <source>
        <dbReference type="ARBA" id="ARBA00010152"/>
    </source>
</evidence>
<dbReference type="GO" id="GO:0005762">
    <property type="term" value="C:mitochondrial large ribosomal subunit"/>
    <property type="evidence" value="ECO:0007669"/>
    <property type="project" value="InterPro"/>
</dbReference>
<dbReference type="AlphaFoldDB" id="A0A8J4PUX9"/>
<evidence type="ECO:0000313" key="7">
    <source>
        <dbReference type="EMBL" id="KAF2073159.1"/>
    </source>
</evidence>
<evidence type="ECO:0000256" key="3">
    <source>
        <dbReference type="ARBA" id="ARBA00022946"/>
    </source>
</evidence>
<keyword evidence="5" id="KW-0496">Mitochondrion</keyword>
<organism evidence="7 8">
    <name type="scientific">Polysphondylium violaceum</name>
    <dbReference type="NCBI Taxonomy" id="133409"/>
    <lineage>
        <taxon>Eukaryota</taxon>
        <taxon>Amoebozoa</taxon>
        <taxon>Evosea</taxon>
        <taxon>Eumycetozoa</taxon>
        <taxon>Dictyostelia</taxon>
        <taxon>Dictyosteliales</taxon>
        <taxon>Dictyosteliaceae</taxon>
        <taxon>Polysphondylium</taxon>
    </lineage>
</organism>
<evidence type="ECO:0000256" key="5">
    <source>
        <dbReference type="ARBA" id="ARBA00023128"/>
    </source>
</evidence>
<keyword evidence="6" id="KW-0687">Ribonucleoprotein</keyword>
<dbReference type="OrthoDB" id="408933at2759"/>
<dbReference type="InterPro" id="IPR019189">
    <property type="entry name" value="Ribosomal_mL41"/>
</dbReference>
<reference evidence="7" key="1">
    <citation type="submission" date="2020-01" db="EMBL/GenBank/DDBJ databases">
        <title>Development of genomics and gene disruption for Polysphondylium violaceum indicates a role for the polyketide synthase stlB in stalk morphogenesis.</title>
        <authorList>
            <person name="Narita B."/>
            <person name="Kawabe Y."/>
            <person name="Kin K."/>
            <person name="Saito T."/>
            <person name="Gibbs R."/>
            <person name="Kuspa A."/>
            <person name="Muzny D."/>
            <person name="Queller D."/>
            <person name="Richards S."/>
            <person name="Strassman J."/>
            <person name="Sucgang R."/>
            <person name="Worley K."/>
            <person name="Schaap P."/>
        </authorList>
    </citation>
    <scope>NUCLEOTIDE SEQUENCE</scope>
    <source>
        <strain evidence="7">QSvi11</strain>
    </source>
</reference>
<dbReference type="PANTHER" id="PTHR21338:SF0">
    <property type="entry name" value="LARGE RIBOSOMAL SUBUNIT PROTEIN ML41"/>
    <property type="match status" value="1"/>
</dbReference>
<comment type="subcellular location">
    <subcellularLocation>
        <location evidence="1">Mitochondrion</location>
    </subcellularLocation>
</comment>
<comment type="caution">
    <text evidence="7">The sequence shown here is derived from an EMBL/GenBank/DDBJ whole genome shotgun (WGS) entry which is preliminary data.</text>
</comment>